<dbReference type="GO" id="GO:0008270">
    <property type="term" value="F:zinc ion binding"/>
    <property type="evidence" value="ECO:0007669"/>
    <property type="project" value="InterPro"/>
</dbReference>
<dbReference type="Pfam" id="PF08915">
    <property type="entry name" value="tRNA-Thr_ED"/>
    <property type="match status" value="1"/>
</dbReference>
<feature type="domain" description="Threonyl-tRNA synthetase editing" evidence="1">
    <location>
        <begin position="1"/>
        <end position="136"/>
    </location>
</feature>
<protein>
    <submittedName>
        <fullName evidence="3">Threonyl-tRNA synthetase</fullName>
        <ecNumber evidence="3">6.1.1.3</ecNumber>
    </submittedName>
</protein>
<gene>
    <name evidence="3" type="ORF">B1A_19895</name>
    <name evidence="2" type="ORF">B2A_14214</name>
</gene>
<dbReference type="InterPro" id="IPR023509">
    <property type="entry name" value="DTD-like_sf"/>
</dbReference>
<organism evidence="3">
    <name type="scientific">mine drainage metagenome</name>
    <dbReference type="NCBI Taxonomy" id="410659"/>
    <lineage>
        <taxon>unclassified sequences</taxon>
        <taxon>metagenomes</taxon>
        <taxon>ecological metagenomes</taxon>
    </lineage>
</organism>
<name>T0YEI1_9ZZZZ</name>
<dbReference type="Gene3D" id="3.50.80.10">
    <property type="entry name" value="D-tyrosyl-tRNA(Tyr) deacylase"/>
    <property type="match status" value="1"/>
</dbReference>
<keyword evidence="3" id="KW-0030">Aminoacyl-tRNA synthetase</keyword>
<keyword evidence="3" id="KW-0436">Ligase</keyword>
<dbReference type="AlphaFoldDB" id="T0YEI1"/>
<dbReference type="InterPro" id="IPR015011">
    <property type="entry name" value="Threonyl-tRNA_syn_edit_dom_arc"/>
</dbReference>
<dbReference type="EMBL" id="AUZZ01010304">
    <property type="protein sequence ID" value="EQD30253.1"/>
    <property type="molecule type" value="Genomic_DNA"/>
</dbReference>
<proteinExistence type="predicted"/>
<evidence type="ECO:0000313" key="3">
    <source>
        <dbReference type="EMBL" id="EQD31528.1"/>
    </source>
</evidence>
<sequence length="137" mass="15356">MRFMAWHVDYFKAIPKDEGRSPLLEKGTPLDVGESLLVFTSFEKGDTANRVDIIDKAVIELSKITAQIKVSTIILNPFAHLFSDLAGPTDASAMLNDLYNKLKDRGYTVHKLAFGIFYEIELKAKGHKLARVSRTIT</sequence>
<evidence type="ECO:0000259" key="1">
    <source>
        <dbReference type="Pfam" id="PF08915"/>
    </source>
</evidence>
<reference evidence="3" key="2">
    <citation type="journal article" date="2014" name="ISME J.">
        <title>Microbial stratification in low pH oxic and suboxic macroscopic growths along an acid mine drainage.</title>
        <authorList>
            <person name="Mendez-Garcia C."/>
            <person name="Mesa V."/>
            <person name="Sprenger R.R."/>
            <person name="Richter M."/>
            <person name="Diez M.S."/>
            <person name="Solano J."/>
            <person name="Bargiela R."/>
            <person name="Golyshina O.V."/>
            <person name="Manteca A."/>
            <person name="Ramos J.L."/>
            <person name="Gallego J.R."/>
            <person name="Llorente I."/>
            <person name="Martins Dos Santos V.A."/>
            <person name="Jensen O.N."/>
            <person name="Pelaez A.I."/>
            <person name="Sanchez J."/>
            <person name="Ferrer M."/>
        </authorList>
    </citation>
    <scope>NUCLEOTIDE SEQUENCE</scope>
</reference>
<comment type="caution">
    <text evidence="3">The sequence shown here is derived from an EMBL/GenBank/DDBJ whole genome shotgun (WGS) entry which is preliminary data.</text>
</comment>
<dbReference type="GO" id="GO:0005524">
    <property type="term" value="F:ATP binding"/>
    <property type="evidence" value="ECO:0007669"/>
    <property type="project" value="InterPro"/>
</dbReference>
<dbReference type="GO" id="GO:0004829">
    <property type="term" value="F:threonine-tRNA ligase activity"/>
    <property type="evidence" value="ECO:0007669"/>
    <property type="project" value="UniProtKB-EC"/>
</dbReference>
<reference evidence="3" key="1">
    <citation type="submission" date="2013-08" db="EMBL/GenBank/DDBJ databases">
        <authorList>
            <person name="Mendez C."/>
            <person name="Richter M."/>
            <person name="Ferrer M."/>
            <person name="Sanchez J."/>
        </authorList>
    </citation>
    <scope>NUCLEOTIDE SEQUENCE</scope>
</reference>
<accession>T0YEI1</accession>
<dbReference type="EMBL" id="AUZX01014679">
    <property type="protein sequence ID" value="EQD31528.1"/>
    <property type="molecule type" value="Genomic_DNA"/>
</dbReference>
<dbReference type="GO" id="GO:0005737">
    <property type="term" value="C:cytoplasm"/>
    <property type="evidence" value="ECO:0007669"/>
    <property type="project" value="InterPro"/>
</dbReference>
<evidence type="ECO:0000313" key="2">
    <source>
        <dbReference type="EMBL" id="EQD30253.1"/>
    </source>
</evidence>
<dbReference type="EC" id="6.1.1.3" evidence="3"/>